<evidence type="ECO:0000313" key="8">
    <source>
        <dbReference type="Proteomes" id="UP000557872"/>
    </source>
</evidence>
<evidence type="ECO:0000256" key="1">
    <source>
        <dbReference type="ARBA" id="ARBA00004651"/>
    </source>
</evidence>
<dbReference type="Pfam" id="PF03626">
    <property type="entry name" value="COX4_pro"/>
    <property type="match status" value="1"/>
</dbReference>
<evidence type="ECO:0000313" key="7">
    <source>
        <dbReference type="EMBL" id="NWK55482.1"/>
    </source>
</evidence>
<evidence type="ECO:0000256" key="4">
    <source>
        <dbReference type="ARBA" id="ARBA00022989"/>
    </source>
</evidence>
<name>A0A851GF10_9BACT</name>
<keyword evidence="5 6" id="KW-0472">Membrane</keyword>
<gene>
    <name evidence="7" type="ORF">HW115_07655</name>
</gene>
<dbReference type="RefSeq" id="WP_178931995.1">
    <property type="nucleotide sequence ID" value="NZ_JACBAZ010000002.1"/>
</dbReference>
<dbReference type="EMBL" id="JACBAZ010000002">
    <property type="protein sequence ID" value="NWK55482.1"/>
    <property type="molecule type" value="Genomic_DNA"/>
</dbReference>
<dbReference type="InterPro" id="IPR005171">
    <property type="entry name" value="Cyt_c_oxidase_su4_prok"/>
</dbReference>
<organism evidence="7 8">
    <name type="scientific">Oceaniferula marina</name>
    <dbReference type="NCBI Taxonomy" id="2748318"/>
    <lineage>
        <taxon>Bacteria</taxon>
        <taxon>Pseudomonadati</taxon>
        <taxon>Verrucomicrobiota</taxon>
        <taxon>Verrucomicrobiia</taxon>
        <taxon>Verrucomicrobiales</taxon>
        <taxon>Verrucomicrobiaceae</taxon>
        <taxon>Oceaniferula</taxon>
    </lineage>
</organism>
<evidence type="ECO:0000256" key="6">
    <source>
        <dbReference type="SAM" id="Phobius"/>
    </source>
</evidence>
<feature type="transmembrane region" description="Helical" evidence="6">
    <location>
        <begin position="78"/>
        <end position="100"/>
    </location>
</feature>
<feature type="transmembrane region" description="Helical" evidence="6">
    <location>
        <begin position="52"/>
        <end position="71"/>
    </location>
</feature>
<evidence type="ECO:0000256" key="2">
    <source>
        <dbReference type="ARBA" id="ARBA00022475"/>
    </source>
</evidence>
<comment type="caution">
    <text evidence="7">The sequence shown here is derived from an EMBL/GenBank/DDBJ whole genome shotgun (WGS) entry which is preliminary data.</text>
</comment>
<evidence type="ECO:0000256" key="5">
    <source>
        <dbReference type="ARBA" id="ARBA00023136"/>
    </source>
</evidence>
<dbReference type="InterPro" id="IPR011743">
    <property type="entry name" value="Caa3_sub_IV"/>
</dbReference>
<accession>A0A851GF10</accession>
<keyword evidence="8" id="KW-1185">Reference proteome</keyword>
<dbReference type="NCBIfam" id="TIGR02229">
    <property type="entry name" value="caa3_sub_IV"/>
    <property type="match status" value="1"/>
</dbReference>
<dbReference type="AlphaFoldDB" id="A0A851GF10"/>
<comment type="subcellular location">
    <subcellularLocation>
        <location evidence="1">Cell membrane</location>
        <topology evidence="1">Multi-pass membrane protein</topology>
    </subcellularLocation>
</comment>
<protein>
    <submittedName>
        <fullName evidence="7">Cytochrome C oxidase subunit IV family protein</fullName>
    </submittedName>
</protein>
<sequence length="112" mass="12309">MADSPEEIQKASKLYLLIGATLFVCTVLTVAVAKFEFLDFGQRGFDGVDATIGLLIALFKSSLVAAIFMHLNHEKKLVYWTFGSAIFFGACLMLLTGLAFSDPIQFQGFFGR</sequence>
<keyword evidence="3 6" id="KW-0812">Transmembrane</keyword>
<dbReference type="Proteomes" id="UP000557872">
    <property type="component" value="Unassembled WGS sequence"/>
</dbReference>
<evidence type="ECO:0000256" key="3">
    <source>
        <dbReference type="ARBA" id="ARBA00022692"/>
    </source>
</evidence>
<proteinExistence type="predicted"/>
<feature type="transmembrane region" description="Helical" evidence="6">
    <location>
        <begin position="14"/>
        <end position="32"/>
    </location>
</feature>
<reference evidence="7 8" key="1">
    <citation type="submission" date="2020-07" db="EMBL/GenBank/DDBJ databases">
        <title>Roseicoccus Jingziensis gen. nov., sp. nov., isolated from coastal seawater.</title>
        <authorList>
            <person name="Feng X."/>
        </authorList>
    </citation>
    <scope>NUCLEOTIDE SEQUENCE [LARGE SCALE GENOMIC DNA]</scope>
    <source>
        <strain evidence="7 8">N1E253</strain>
    </source>
</reference>
<keyword evidence="4 6" id="KW-1133">Transmembrane helix</keyword>
<keyword evidence="2" id="KW-1003">Cell membrane</keyword>
<dbReference type="GO" id="GO:0005886">
    <property type="term" value="C:plasma membrane"/>
    <property type="evidence" value="ECO:0007669"/>
    <property type="project" value="UniProtKB-SubCell"/>
</dbReference>